<dbReference type="GO" id="GO:0003676">
    <property type="term" value="F:nucleic acid binding"/>
    <property type="evidence" value="ECO:0007669"/>
    <property type="project" value="InterPro"/>
</dbReference>
<gene>
    <name evidence="2" type="ORF">QNI22_27270</name>
</gene>
<dbReference type="InterPro" id="IPR012337">
    <property type="entry name" value="RNaseH-like_sf"/>
</dbReference>
<protein>
    <submittedName>
        <fullName evidence="2">Ribonuclease H-like domain-containing protein</fullName>
    </submittedName>
</protein>
<accession>A0AAE3UHJ3</accession>
<comment type="caution">
    <text evidence="2">The sequence shown here is derived from an EMBL/GenBank/DDBJ whole genome shotgun (WGS) entry which is preliminary data.</text>
</comment>
<reference evidence="2" key="1">
    <citation type="submission" date="2023-05" db="EMBL/GenBank/DDBJ databases">
        <authorList>
            <person name="Zhang X."/>
        </authorList>
    </citation>
    <scope>NUCLEOTIDE SEQUENCE</scope>
    <source>
        <strain evidence="2">BD1B2-1</strain>
    </source>
</reference>
<dbReference type="InterPro" id="IPR019288">
    <property type="entry name" value="3'-5'_exonuclease_PolB-like"/>
</dbReference>
<name>A0AAE3UHJ3_9BACT</name>
<evidence type="ECO:0000313" key="2">
    <source>
        <dbReference type="EMBL" id="MDJ1504391.1"/>
    </source>
</evidence>
<dbReference type="Proteomes" id="UP001232063">
    <property type="component" value="Unassembled WGS sequence"/>
</dbReference>
<dbReference type="AlphaFoldDB" id="A0AAE3UHJ3"/>
<dbReference type="Pfam" id="PF10108">
    <property type="entry name" value="DNA_pol_B_exo2"/>
    <property type="match status" value="1"/>
</dbReference>
<proteinExistence type="predicted"/>
<dbReference type="InterPro" id="IPR036397">
    <property type="entry name" value="RNaseH_sf"/>
</dbReference>
<organism evidence="2 3">
    <name type="scientific">Xanthocytophaga agilis</name>
    <dbReference type="NCBI Taxonomy" id="3048010"/>
    <lineage>
        <taxon>Bacteria</taxon>
        <taxon>Pseudomonadati</taxon>
        <taxon>Bacteroidota</taxon>
        <taxon>Cytophagia</taxon>
        <taxon>Cytophagales</taxon>
        <taxon>Rhodocytophagaceae</taxon>
        <taxon>Xanthocytophaga</taxon>
    </lineage>
</organism>
<feature type="domain" description="Predicted 3'-5' exonuclease PolB-like" evidence="1">
    <location>
        <begin position="65"/>
        <end position="237"/>
    </location>
</feature>
<dbReference type="RefSeq" id="WP_314515610.1">
    <property type="nucleotide sequence ID" value="NZ_JASJOU010000011.1"/>
</dbReference>
<evidence type="ECO:0000313" key="3">
    <source>
        <dbReference type="Proteomes" id="UP001232063"/>
    </source>
</evidence>
<dbReference type="SUPFAM" id="SSF53098">
    <property type="entry name" value="Ribonuclease H-like"/>
    <property type="match status" value="1"/>
</dbReference>
<sequence length="260" mass="30061">MTDDLRQFTNIVFLDIETVSGVEHYEQLDERMQYLWSKKANQYRKAGTETDTELFRQRGGILAEFGKIVSIALGYLIEKKGKTVLSITSLVSDDERAMLEKFNDYLKRFDLHINRQNGEYSSRRPIQLCAHNGKEFDFPYLARRILINRLPLPGPLQMQGKKPWEIQHIDTMDLWKFGDFKNFTSLDLLAAVFDIPSSKEEMDGSLVHEVYYEEHDLDKIARYCALDVVNAAQVLLAMSGYNILPPECIEPTRIEIVTAE</sequence>
<dbReference type="EMBL" id="JASJOU010000011">
    <property type="protein sequence ID" value="MDJ1504391.1"/>
    <property type="molecule type" value="Genomic_DNA"/>
</dbReference>
<evidence type="ECO:0000259" key="1">
    <source>
        <dbReference type="Pfam" id="PF10108"/>
    </source>
</evidence>
<dbReference type="Gene3D" id="3.30.420.10">
    <property type="entry name" value="Ribonuclease H-like superfamily/Ribonuclease H"/>
    <property type="match status" value="1"/>
</dbReference>
<keyword evidence="3" id="KW-1185">Reference proteome</keyword>